<dbReference type="CDD" id="cd21631">
    <property type="entry name" value="RHH_CopG_NikR-like"/>
    <property type="match status" value="1"/>
</dbReference>
<keyword evidence="2" id="KW-1185">Reference proteome</keyword>
<evidence type="ECO:0000313" key="2">
    <source>
        <dbReference type="Proteomes" id="UP000288058"/>
    </source>
</evidence>
<name>A0A432Z1K0_9GAMM</name>
<dbReference type="NCBIfam" id="NF047399">
    <property type="entry name" value="BrnA_antitoxin_add"/>
    <property type="match status" value="1"/>
</dbReference>
<dbReference type="SUPFAM" id="SSF47598">
    <property type="entry name" value="Ribbon-helix-helix"/>
    <property type="match status" value="1"/>
</dbReference>
<evidence type="ECO:0000313" key="1">
    <source>
        <dbReference type="EMBL" id="RUO71713.1"/>
    </source>
</evidence>
<protein>
    <submittedName>
        <fullName evidence="1">CopG family transcriptional regulator</fullName>
    </submittedName>
</protein>
<gene>
    <name evidence="1" type="ORF">CWI78_04145</name>
</gene>
<reference evidence="2" key="1">
    <citation type="journal article" date="2018" name="Front. Microbiol.">
        <title>Genome-Based Analysis Reveals the Taxonomy and Diversity of the Family Idiomarinaceae.</title>
        <authorList>
            <person name="Liu Y."/>
            <person name="Lai Q."/>
            <person name="Shao Z."/>
        </authorList>
    </citation>
    <scope>NUCLEOTIDE SEQUENCE [LARGE SCALE GENOMIC DNA]</scope>
    <source>
        <strain evidence="2">R22</strain>
    </source>
</reference>
<organism evidence="1 2">
    <name type="scientific">Idiomarina ramblicola</name>
    <dbReference type="NCBI Taxonomy" id="263724"/>
    <lineage>
        <taxon>Bacteria</taxon>
        <taxon>Pseudomonadati</taxon>
        <taxon>Pseudomonadota</taxon>
        <taxon>Gammaproteobacteria</taxon>
        <taxon>Alteromonadales</taxon>
        <taxon>Idiomarinaceae</taxon>
        <taxon>Idiomarina</taxon>
    </lineage>
</organism>
<comment type="caution">
    <text evidence="1">The sequence shown here is derived from an EMBL/GenBank/DDBJ whole genome shotgun (WGS) entry which is preliminary data.</text>
</comment>
<sequence>MQKHGIDFHSAQSLWSDPELIEIPAKTEGEALLKRVNVDFPEWMLDSLDEEAARIGVTRQSIIKVWLAERLEQVQRNV</sequence>
<dbReference type="GO" id="GO:0006355">
    <property type="term" value="P:regulation of DNA-templated transcription"/>
    <property type="evidence" value="ECO:0007669"/>
    <property type="project" value="InterPro"/>
</dbReference>
<dbReference type="EMBL" id="PIQC01000003">
    <property type="protein sequence ID" value="RUO71713.1"/>
    <property type="molecule type" value="Genomic_DNA"/>
</dbReference>
<dbReference type="InterPro" id="IPR010985">
    <property type="entry name" value="Ribbon_hlx_hlx"/>
</dbReference>
<dbReference type="OrthoDB" id="9798485at2"/>
<accession>A0A432Z1K0</accession>
<dbReference type="AlphaFoldDB" id="A0A432Z1K0"/>
<proteinExistence type="predicted"/>
<dbReference type="Proteomes" id="UP000288058">
    <property type="component" value="Unassembled WGS sequence"/>
</dbReference>
<dbReference type="RefSeq" id="WP_126780553.1">
    <property type="nucleotide sequence ID" value="NZ_PIQC01000003.1"/>
</dbReference>